<protein>
    <submittedName>
        <fullName evidence="2">Uncharacterized protein</fullName>
    </submittedName>
</protein>
<proteinExistence type="predicted"/>
<organism evidence="2 3">
    <name type="scientific">Arabis nemorensis</name>
    <dbReference type="NCBI Taxonomy" id="586526"/>
    <lineage>
        <taxon>Eukaryota</taxon>
        <taxon>Viridiplantae</taxon>
        <taxon>Streptophyta</taxon>
        <taxon>Embryophyta</taxon>
        <taxon>Tracheophyta</taxon>
        <taxon>Spermatophyta</taxon>
        <taxon>Magnoliopsida</taxon>
        <taxon>eudicotyledons</taxon>
        <taxon>Gunneridae</taxon>
        <taxon>Pentapetalae</taxon>
        <taxon>rosids</taxon>
        <taxon>malvids</taxon>
        <taxon>Brassicales</taxon>
        <taxon>Brassicaceae</taxon>
        <taxon>Arabideae</taxon>
        <taxon>Arabis</taxon>
    </lineage>
</organism>
<sequence length="142" mass="16089">MASKCIDDCLNINSEAVCVRPGTTYAKLYKWPVAEVEFVRSISNGGSQRSAMVNSISCRQIYLRSYTFSRKEENEYKREGQDGEDAGDRSIKRRCFGGRRGRNKAAKNGTKTRKTVSHRAYVVRLVRKCLSCVSSAMFNIEK</sequence>
<dbReference type="Proteomes" id="UP000489600">
    <property type="component" value="Unassembled WGS sequence"/>
</dbReference>
<feature type="compositionally biased region" description="Basic residues" evidence="1">
    <location>
        <begin position="91"/>
        <end position="113"/>
    </location>
</feature>
<comment type="caution">
    <text evidence="2">The sequence shown here is derived from an EMBL/GenBank/DDBJ whole genome shotgun (WGS) entry which is preliminary data.</text>
</comment>
<reference evidence="2" key="1">
    <citation type="submission" date="2019-07" db="EMBL/GenBank/DDBJ databases">
        <authorList>
            <person name="Dittberner H."/>
        </authorList>
    </citation>
    <scope>NUCLEOTIDE SEQUENCE [LARGE SCALE GENOMIC DNA]</scope>
</reference>
<feature type="compositionally biased region" description="Basic and acidic residues" evidence="1">
    <location>
        <begin position="72"/>
        <end position="90"/>
    </location>
</feature>
<evidence type="ECO:0000313" key="3">
    <source>
        <dbReference type="Proteomes" id="UP000489600"/>
    </source>
</evidence>
<evidence type="ECO:0000256" key="1">
    <source>
        <dbReference type="SAM" id="MobiDB-lite"/>
    </source>
</evidence>
<dbReference type="OrthoDB" id="749576at2759"/>
<dbReference type="AlphaFoldDB" id="A0A565CHU3"/>
<dbReference type="PANTHER" id="PTHR35304">
    <property type="entry name" value="OS05G0120300 PROTEIN-RELATED"/>
    <property type="match status" value="1"/>
</dbReference>
<dbReference type="EMBL" id="CABITT030000008">
    <property type="protein sequence ID" value="VVB13195.1"/>
    <property type="molecule type" value="Genomic_DNA"/>
</dbReference>
<name>A0A565CHU3_9BRAS</name>
<feature type="region of interest" description="Disordered" evidence="1">
    <location>
        <begin position="72"/>
        <end position="113"/>
    </location>
</feature>
<dbReference type="PANTHER" id="PTHR35304:SF1">
    <property type="entry name" value="OS05G0120300 PROTEIN"/>
    <property type="match status" value="1"/>
</dbReference>
<accession>A0A565CHU3</accession>
<evidence type="ECO:0000313" key="2">
    <source>
        <dbReference type="EMBL" id="VVB13195.1"/>
    </source>
</evidence>
<gene>
    <name evidence="2" type="ORF">ANE_LOCUS23639</name>
</gene>
<keyword evidence="3" id="KW-1185">Reference proteome</keyword>